<evidence type="ECO:0000256" key="7">
    <source>
        <dbReference type="ARBA" id="ARBA00023033"/>
    </source>
</evidence>
<dbReference type="InterPro" id="IPR001128">
    <property type="entry name" value="Cyt_P450"/>
</dbReference>
<comment type="caution">
    <text evidence="8">The sequence shown here is derived from an EMBL/GenBank/DDBJ whole genome shotgun (WGS) entry which is preliminary data.</text>
</comment>
<dbReference type="SUPFAM" id="SSF48264">
    <property type="entry name" value="Cytochrome P450"/>
    <property type="match status" value="1"/>
</dbReference>
<evidence type="ECO:0000256" key="3">
    <source>
        <dbReference type="ARBA" id="ARBA00022617"/>
    </source>
</evidence>
<protein>
    <submittedName>
        <fullName evidence="8">Cytochrome P450</fullName>
    </submittedName>
</protein>
<dbReference type="AlphaFoldDB" id="A0AAW1I9I3"/>
<keyword evidence="3" id="KW-0349">Heme</keyword>
<gene>
    <name evidence="8" type="ORF">QE152_g37902</name>
</gene>
<evidence type="ECO:0000256" key="5">
    <source>
        <dbReference type="ARBA" id="ARBA00023002"/>
    </source>
</evidence>
<accession>A0AAW1I9I3</accession>
<dbReference type="InterPro" id="IPR036396">
    <property type="entry name" value="Cyt_P450_sf"/>
</dbReference>
<name>A0AAW1I9I3_POPJA</name>
<dbReference type="GO" id="GO:0005506">
    <property type="term" value="F:iron ion binding"/>
    <property type="evidence" value="ECO:0007669"/>
    <property type="project" value="InterPro"/>
</dbReference>
<reference evidence="8 9" key="1">
    <citation type="journal article" date="2024" name="BMC Genomics">
        <title>De novo assembly and annotation of Popillia japonica's genome with initial clues to its potential as an invasive pest.</title>
        <authorList>
            <person name="Cucini C."/>
            <person name="Boschi S."/>
            <person name="Funari R."/>
            <person name="Cardaioli E."/>
            <person name="Iannotti N."/>
            <person name="Marturano G."/>
            <person name="Paoli F."/>
            <person name="Bruttini M."/>
            <person name="Carapelli A."/>
            <person name="Frati F."/>
            <person name="Nardi F."/>
        </authorList>
    </citation>
    <scope>NUCLEOTIDE SEQUENCE [LARGE SCALE GENOMIC DNA]</scope>
    <source>
        <strain evidence="8">DMR45628</strain>
    </source>
</reference>
<dbReference type="PANTHER" id="PTHR24291:SF187">
    <property type="entry name" value="CYTOCHROME P450 4AE1-RELATED"/>
    <property type="match status" value="1"/>
</dbReference>
<evidence type="ECO:0000313" key="9">
    <source>
        <dbReference type="Proteomes" id="UP001458880"/>
    </source>
</evidence>
<keyword evidence="4" id="KW-0479">Metal-binding</keyword>
<dbReference type="Gene3D" id="1.10.630.10">
    <property type="entry name" value="Cytochrome P450"/>
    <property type="match status" value="1"/>
</dbReference>
<evidence type="ECO:0000313" key="8">
    <source>
        <dbReference type="EMBL" id="KAK9685621.1"/>
    </source>
</evidence>
<keyword evidence="5" id="KW-0560">Oxidoreductase</keyword>
<dbReference type="InterPro" id="IPR050196">
    <property type="entry name" value="Cytochrome_P450_Monoox"/>
</dbReference>
<dbReference type="GO" id="GO:0016705">
    <property type="term" value="F:oxidoreductase activity, acting on paired donors, with incorporation or reduction of molecular oxygen"/>
    <property type="evidence" value="ECO:0007669"/>
    <property type="project" value="InterPro"/>
</dbReference>
<sequence length="320" mass="37245">MSLVIFVIALILIFICYEYYRFVRHVKKHLDHIPAPPALPFMGHIMYFANPKEILKDLVTMAQNFDGFVKIHFFQIYSLIITDPEKIEKILGTTRMLNKSSEYSHFNRWLGTGLLTSEPAKWRKSRKMLTPTFHFQILEKYIDLTGRNSTFTHPDVTLCTLDVICETAMGTSVNAQKHSNSEYVKSVQIMNEIIRTRLFSPFKRFNCIYYLTGDYRAEKRALKTIHGYTTSVIEKRKKELEENGNYIIDCNSNSKKRLAFLDLLLQCELDEKPLTNEQIREEVDTFMFEGHDTTASAMAFSLYCLAREFTRTGFSSKGIE</sequence>
<comment type="cofactor">
    <cofactor evidence="1">
        <name>heme</name>
        <dbReference type="ChEBI" id="CHEBI:30413"/>
    </cofactor>
</comment>
<keyword evidence="7" id="KW-0503">Monooxygenase</keyword>
<evidence type="ECO:0000256" key="2">
    <source>
        <dbReference type="ARBA" id="ARBA00010617"/>
    </source>
</evidence>
<dbReference type="Pfam" id="PF00067">
    <property type="entry name" value="p450"/>
    <property type="match status" value="1"/>
</dbReference>
<keyword evidence="6" id="KW-0408">Iron</keyword>
<evidence type="ECO:0000256" key="4">
    <source>
        <dbReference type="ARBA" id="ARBA00022723"/>
    </source>
</evidence>
<dbReference type="PANTHER" id="PTHR24291">
    <property type="entry name" value="CYTOCHROME P450 FAMILY 4"/>
    <property type="match status" value="1"/>
</dbReference>
<dbReference type="GO" id="GO:0020037">
    <property type="term" value="F:heme binding"/>
    <property type="evidence" value="ECO:0007669"/>
    <property type="project" value="InterPro"/>
</dbReference>
<comment type="similarity">
    <text evidence="2">Belongs to the cytochrome P450 family.</text>
</comment>
<keyword evidence="9" id="KW-1185">Reference proteome</keyword>
<proteinExistence type="inferred from homology"/>
<evidence type="ECO:0000256" key="1">
    <source>
        <dbReference type="ARBA" id="ARBA00001971"/>
    </source>
</evidence>
<dbReference type="Proteomes" id="UP001458880">
    <property type="component" value="Unassembled WGS sequence"/>
</dbReference>
<evidence type="ECO:0000256" key="6">
    <source>
        <dbReference type="ARBA" id="ARBA00023004"/>
    </source>
</evidence>
<dbReference type="GO" id="GO:0004497">
    <property type="term" value="F:monooxygenase activity"/>
    <property type="evidence" value="ECO:0007669"/>
    <property type="project" value="UniProtKB-KW"/>
</dbReference>
<dbReference type="EMBL" id="JASPKY010000765">
    <property type="protein sequence ID" value="KAK9685621.1"/>
    <property type="molecule type" value="Genomic_DNA"/>
</dbReference>
<organism evidence="8 9">
    <name type="scientific">Popillia japonica</name>
    <name type="common">Japanese beetle</name>
    <dbReference type="NCBI Taxonomy" id="7064"/>
    <lineage>
        <taxon>Eukaryota</taxon>
        <taxon>Metazoa</taxon>
        <taxon>Ecdysozoa</taxon>
        <taxon>Arthropoda</taxon>
        <taxon>Hexapoda</taxon>
        <taxon>Insecta</taxon>
        <taxon>Pterygota</taxon>
        <taxon>Neoptera</taxon>
        <taxon>Endopterygota</taxon>
        <taxon>Coleoptera</taxon>
        <taxon>Polyphaga</taxon>
        <taxon>Scarabaeiformia</taxon>
        <taxon>Scarabaeidae</taxon>
        <taxon>Rutelinae</taxon>
        <taxon>Popillia</taxon>
    </lineage>
</organism>